<keyword evidence="1" id="KW-0472">Membrane</keyword>
<evidence type="ECO:0000313" key="3">
    <source>
        <dbReference type="Proteomes" id="UP000030013"/>
    </source>
</evidence>
<protein>
    <recommendedName>
        <fullName evidence="4">DUF998 domain-containing protein</fullName>
    </recommendedName>
</protein>
<dbReference type="Proteomes" id="UP000030013">
    <property type="component" value="Unassembled WGS sequence"/>
</dbReference>
<feature type="transmembrane region" description="Helical" evidence="1">
    <location>
        <begin position="209"/>
        <end position="226"/>
    </location>
</feature>
<dbReference type="EMBL" id="AVPL01000014">
    <property type="protein sequence ID" value="KGN41689.1"/>
    <property type="molecule type" value="Genomic_DNA"/>
</dbReference>
<evidence type="ECO:0000313" key="2">
    <source>
        <dbReference type="EMBL" id="KGN41689.1"/>
    </source>
</evidence>
<evidence type="ECO:0000256" key="1">
    <source>
        <dbReference type="SAM" id="Phobius"/>
    </source>
</evidence>
<gene>
    <name evidence="2" type="ORF">N801_06645</name>
</gene>
<evidence type="ECO:0008006" key="4">
    <source>
        <dbReference type="Google" id="ProtNLM"/>
    </source>
</evidence>
<keyword evidence="3" id="KW-1185">Reference proteome</keyword>
<reference evidence="2 3" key="1">
    <citation type="submission" date="2013-08" db="EMBL/GenBank/DDBJ databases">
        <title>The genome sequence of Knoellia aerolata.</title>
        <authorList>
            <person name="Zhu W."/>
            <person name="Wang G."/>
        </authorList>
    </citation>
    <scope>NUCLEOTIDE SEQUENCE [LARGE SCALE GENOMIC DNA]</scope>
    <source>
        <strain evidence="2 3">DSM 18566</strain>
    </source>
</reference>
<feature type="transmembrane region" description="Helical" evidence="1">
    <location>
        <begin position="106"/>
        <end position="124"/>
    </location>
</feature>
<dbReference type="STRING" id="1385519.N801_06645"/>
<feature type="transmembrane region" description="Helical" evidence="1">
    <location>
        <begin position="172"/>
        <end position="189"/>
    </location>
</feature>
<sequence length="235" mass="24879">MSTTTRPAPHGPRHGVLERAGHLGPTQVLLSCGTIYAVLYPVANDVIAATAYEGYDRMSQAVSELSATGAPTRTFLMALSPVFALLQVGFGVGMWRSALRKRSVRVAGALVAAHGVTSLLWIVAPMSRREVIAAGGATSADTMHLVLAAGTGLFVASYVVALAVGFGWRFRVYSGVTLATALVFGRLSAQVERIEAGDPTPYMGLLERVGMGAWLLWMGVASVVLLRRNRAQRPA</sequence>
<dbReference type="RefSeq" id="WP_084108471.1">
    <property type="nucleotide sequence ID" value="NZ_AVPL01000014.1"/>
</dbReference>
<name>A0A0A0JY73_9MICO</name>
<keyword evidence="1" id="KW-0812">Transmembrane</keyword>
<comment type="caution">
    <text evidence="2">The sequence shown here is derived from an EMBL/GenBank/DDBJ whole genome shotgun (WGS) entry which is preliminary data.</text>
</comment>
<dbReference type="Pfam" id="PF06197">
    <property type="entry name" value="DUF998"/>
    <property type="match status" value="1"/>
</dbReference>
<dbReference type="AlphaFoldDB" id="A0A0A0JY73"/>
<organism evidence="2 3">
    <name type="scientific">Knoellia aerolata DSM 18566</name>
    <dbReference type="NCBI Taxonomy" id="1385519"/>
    <lineage>
        <taxon>Bacteria</taxon>
        <taxon>Bacillati</taxon>
        <taxon>Actinomycetota</taxon>
        <taxon>Actinomycetes</taxon>
        <taxon>Micrococcales</taxon>
        <taxon>Intrasporangiaceae</taxon>
        <taxon>Knoellia</taxon>
    </lineage>
</organism>
<accession>A0A0A0JY73</accession>
<proteinExistence type="predicted"/>
<dbReference type="PROSITE" id="PS51257">
    <property type="entry name" value="PROKAR_LIPOPROTEIN"/>
    <property type="match status" value="1"/>
</dbReference>
<dbReference type="eggNOG" id="ENOG5032T44">
    <property type="taxonomic scope" value="Bacteria"/>
</dbReference>
<feature type="transmembrane region" description="Helical" evidence="1">
    <location>
        <begin position="75"/>
        <end position="94"/>
    </location>
</feature>
<keyword evidence="1" id="KW-1133">Transmembrane helix</keyword>
<feature type="transmembrane region" description="Helical" evidence="1">
    <location>
        <begin position="144"/>
        <end position="165"/>
    </location>
</feature>
<dbReference type="InterPro" id="IPR009339">
    <property type="entry name" value="DUF998"/>
</dbReference>
<dbReference type="OrthoDB" id="3629858at2"/>